<feature type="compositionally biased region" description="Low complexity" evidence="12">
    <location>
        <begin position="662"/>
        <end position="691"/>
    </location>
</feature>
<dbReference type="InterPro" id="IPR002303">
    <property type="entry name" value="Valyl-tRNA_ligase"/>
</dbReference>
<dbReference type="GO" id="GO:0005829">
    <property type="term" value="C:cytosol"/>
    <property type="evidence" value="ECO:0007669"/>
    <property type="project" value="TreeGrafter"/>
</dbReference>
<feature type="compositionally biased region" description="Basic and acidic residues" evidence="12">
    <location>
        <begin position="42"/>
        <end position="53"/>
    </location>
</feature>
<evidence type="ECO:0000256" key="8">
    <source>
        <dbReference type="ARBA" id="ARBA00023146"/>
    </source>
</evidence>
<keyword evidence="16" id="KW-1185">Reference proteome</keyword>
<feature type="domain" description="Methionyl/Valyl/Leucyl/Isoleucyl-tRNA synthetase anticodon-binding" evidence="14">
    <location>
        <begin position="884"/>
        <end position="978"/>
    </location>
</feature>
<dbReference type="EC" id="6.1.1.9" evidence="3"/>
<comment type="similarity">
    <text evidence="2 11">Belongs to the class-I aminoacyl-tRNA synthetase family.</text>
</comment>
<evidence type="ECO:0000256" key="3">
    <source>
        <dbReference type="ARBA" id="ARBA00013169"/>
    </source>
</evidence>
<protein>
    <recommendedName>
        <fullName evidence="3">valine--tRNA ligase</fullName>
        <ecNumber evidence="3">6.1.1.9</ecNumber>
    </recommendedName>
    <alternativeName>
        <fullName evidence="9">Valyl-tRNA synthetase</fullName>
    </alternativeName>
</protein>
<dbReference type="PANTHER" id="PTHR11946:SF93">
    <property type="entry name" value="VALINE--TRNA LIGASE, CHLOROPLASTIC_MITOCHONDRIAL 2"/>
    <property type="match status" value="1"/>
</dbReference>
<dbReference type="GO" id="GO:0005524">
    <property type="term" value="F:ATP binding"/>
    <property type="evidence" value="ECO:0007669"/>
    <property type="project" value="UniProtKB-KW"/>
</dbReference>
<evidence type="ECO:0000259" key="13">
    <source>
        <dbReference type="Pfam" id="PF00133"/>
    </source>
</evidence>
<dbReference type="EMBL" id="MNPJ01000023">
    <property type="protein sequence ID" value="OQS54058.1"/>
    <property type="molecule type" value="Genomic_DNA"/>
</dbReference>
<evidence type="ECO:0000256" key="5">
    <source>
        <dbReference type="ARBA" id="ARBA00022741"/>
    </source>
</evidence>
<reference evidence="15 16" key="1">
    <citation type="journal article" date="2017" name="Environ. Microbiol.">
        <title>Decay of the glycolytic pathway and adaptation to intranuclear parasitism within Enterocytozoonidae microsporidia.</title>
        <authorList>
            <person name="Wiredu Boakye D."/>
            <person name="Jaroenlak P."/>
            <person name="Prachumwat A."/>
            <person name="Williams T.A."/>
            <person name="Bateman K.S."/>
            <person name="Itsathitphaisarn O."/>
            <person name="Sritunyalucksana K."/>
            <person name="Paszkiewicz K.H."/>
            <person name="Moore K.A."/>
            <person name="Stentiford G.D."/>
            <person name="Williams B.A."/>
        </authorList>
    </citation>
    <scope>NUCLEOTIDE SEQUENCE [LARGE SCALE GENOMIC DNA]</scope>
    <source>
        <strain evidence="15 16">TH1</strain>
    </source>
</reference>
<dbReference type="Pfam" id="PF08264">
    <property type="entry name" value="Anticodon_1"/>
    <property type="match status" value="1"/>
</dbReference>
<comment type="catalytic activity">
    <reaction evidence="10">
        <text>tRNA(Val) + L-valine + ATP = L-valyl-tRNA(Val) + AMP + diphosphate</text>
        <dbReference type="Rhea" id="RHEA:10704"/>
        <dbReference type="Rhea" id="RHEA-COMP:9672"/>
        <dbReference type="Rhea" id="RHEA-COMP:9708"/>
        <dbReference type="ChEBI" id="CHEBI:30616"/>
        <dbReference type="ChEBI" id="CHEBI:33019"/>
        <dbReference type="ChEBI" id="CHEBI:57762"/>
        <dbReference type="ChEBI" id="CHEBI:78442"/>
        <dbReference type="ChEBI" id="CHEBI:78537"/>
        <dbReference type="ChEBI" id="CHEBI:456215"/>
        <dbReference type="EC" id="6.1.1.9"/>
    </reaction>
</comment>
<comment type="subcellular location">
    <subcellularLocation>
        <location evidence="1">Cytoplasm</location>
    </subcellularLocation>
</comment>
<dbReference type="VEuPathDB" id="MicrosporidiaDB:EHP00_1877"/>
<dbReference type="InterPro" id="IPR001412">
    <property type="entry name" value="aa-tRNA-synth_I_CS"/>
</dbReference>
<dbReference type="PANTHER" id="PTHR11946">
    <property type="entry name" value="VALYL-TRNA SYNTHETASES"/>
    <property type="match status" value="1"/>
</dbReference>
<evidence type="ECO:0000256" key="10">
    <source>
        <dbReference type="ARBA" id="ARBA00047552"/>
    </source>
</evidence>
<keyword evidence="6 11" id="KW-0067">ATP-binding</keyword>
<dbReference type="OrthoDB" id="629407at2759"/>
<dbReference type="FunFam" id="3.40.50.620:FF:000020">
    <property type="entry name" value="Valine--tRNA ligase, mitochondrial"/>
    <property type="match status" value="1"/>
</dbReference>
<dbReference type="GO" id="GO:0006438">
    <property type="term" value="P:valyl-tRNA aminoacylation"/>
    <property type="evidence" value="ECO:0007669"/>
    <property type="project" value="InterPro"/>
</dbReference>
<dbReference type="STRING" id="646526.A0A1W0E4A5"/>
<dbReference type="InterPro" id="IPR009080">
    <property type="entry name" value="tRNAsynth_Ia_anticodon-bd"/>
</dbReference>
<evidence type="ECO:0000256" key="9">
    <source>
        <dbReference type="ARBA" id="ARBA00029936"/>
    </source>
</evidence>
<dbReference type="PRINTS" id="PR00986">
    <property type="entry name" value="TRNASYNTHVAL"/>
</dbReference>
<organism evidence="15 16">
    <name type="scientific">Ecytonucleospora hepatopenaei</name>
    <dbReference type="NCBI Taxonomy" id="646526"/>
    <lineage>
        <taxon>Eukaryota</taxon>
        <taxon>Fungi</taxon>
        <taxon>Fungi incertae sedis</taxon>
        <taxon>Microsporidia</taxon>
        <taxon>Enterocytozoonidae</taxon>
        <taxon>Ecytonucleospora</taxon>
    </lineage>
</organism>
<dbReference type="AlphaFoldDB" id="A0A1W0E4A5"/>
<dbReference type="InterPro" id="IPR002300">
    <property type="entry name" value="aa-tRNA-synth_Ia"/>
</dbReference>
<keyword evidence="7 11" id="KW-0648">Protein biosynthesis</keyword>
<sequence>MTENNFEKNKLSKEEKKALKEKQKAEKLAKLAKKQAAISFEKQNEQKPKEIKGSKNKSKGYNPKEVEEKWTDFWIKNKTYEVENKHKDNFCMVIPPPNITGSLHIGHAMMVAIEDAIVRYKRLNKHNVLYLPGLDHAGIATQSVVMKKLAREGKDISKVTREEFLKEAHDWSNLYGHRIIDQFNRLGASLDFSKQVFTLEPKVVNSVTKAFVELHKRSLIYRENKIVNWSGKLKTTLSDLEVNYKEIKGGEYIEVDGKKHQMAMMYYVKYFLVKNKKEAEDKINQILQNASYDDYEVEMQKKVYCDLPYVLVGTTRPETILGDSALCINPNDMRFKDINGIFKNKAVEDVYNLKNINLNSINNNISENNTDINLNKEINNTDINLNKEIKNEKRNKYKTNSSKQNEKEEIKKFPFYAINPLTYEIIDVIADLHADLTLGTGILKVTPAHDPIDFALGKKHSLPSKVIMDKENKIAHSFYKDMKRLECREKVRKHPCIVKEEKRTQILPFCSRSNDLVEPMLKAQWWMKCDTMAQRAIDAVKSEEIEMHPPEAKCVWYRWLENIKDWCLSRQLWWGHRIPAYKYYKEEDPTEEHWVVAESEAEASAAVVKKEGKAYALKQDEDVLDTWFSSGLWPFSTLGWGWLKNNNDSDKNINDNIDNDSDNNNNTNNNNNNNINNNNNTNINNNNNNNDNDNDNNDLLSKFFPNSMLETGSDILFFWVARMVMLSYTLLNKPPFKKILLHGIVRDAHGQKMSKSLGNVIDPIYVIDGISQSDLIKSISCNVSDKEKKRAEQSIRLDYPSGIPQCGADALRFTLLSYTNKAKDINLDILRVAGYSRLCNKIYNAYKFIDQKINSSNNIILSNFNIINNTLNNINNISDSSILIINQFNDLIDDQHRHMESYNFMALTQSLHKFILNCYCDVYIEDMKSVTNKKDIEVMVYVYVSFLKLLHPSMPFITQEIYSRIVGEDRIIEDYPEKIILKNLINKK</sequence>
<evidence type="ECO:0000256" key="2">
    <source>
        <dbReference type="ARBA" id="ARBA00005594"/>
    </source>
</evidence>
<keyword evidence="8 11" id="KW-0030">Aminoacyl-tRNA synthetase</keyword>
<dbReference type="Proteomes" id="UP000192758">
    <property type="component" value="Unassembled WGS sequence"/>
</dbReference>
<keyword evidence="4 11" id="KW-0436">Ligase</keyword>
<dbReference type="InterPro" id="IPR033705">
    <property type="entry name" value="Anticodon_Ia_Val"/>
</dbReference>
<evidence type="ECO:0000313" key="15">
    <source>
        <dbReference type="EMBL" id="OQS54058.1"/>
    </source>
</evidence>
<dbReference type="SUPFAM" id="SSF47323">
    <property type="entry name" value="Anticodon-binding domain of a subclass of class I aminoacyl-tRNA synthetases"/>
    <property type="match status" value="1"/>
</dbReference>
<dbReference type="InterPro" id="IPR014729">
    <property type="entry name" value="Rossmann-like_a/b/a_fold"/>
</dbReference>
<dbReference type="SUPFAM" id="SSF50677">
    <property type="entry name" value="ValRS/IleRS/LeuRS editing domain"/>
    <property type="match status" value="1"/>
</dbReference>
<dbReference type="Gene3D" id="3.40.50.620">
    <property type="entry name" value="HUPs"/>
    <property type="match status" value="3"/>
</dbReference>
<evidence type="ECO:0000259" key="14">
    <source>
        <dbReference type="Pfam" id="PF08264"/>
    </source>
</evidence>
<dbReference type="GO" id="GO:0004832">
    <property type="term" value="F:valine-tRNA ligase activity"/>
    <property type="evidence" value="ECO:0007669"/>
    <property type="project" value="UniProtKB-EC"/>
</dbReference>
<dbReference type="InterPro" id="IPR013155">
    <property type="entry name" value="M/V/L/I-tRNA-synth_anticd-bd"/>
</dbReference>
<dbReference type="InterPro" id="IPR009008">
    <property type="entry name" value="Val/Leu/Ile-tRNA-synth_edit"/>
</dbReference>
<keyword evidence="5 11" id="KW-0547">Nucleotide-binding</keyword>
<evidence type="ECO:0000256" key="12">
    <source>
        <dbReference type="SAM" id="MobiDB-lite"/>
    </source>
</evidence>
<feature type="region of interest" description="Disordered" evidence="12">
    <location>
        <begin position="38"/>
        <end position="62"/>
    </location>
</feature>
<dbReference type="Pfam" id="PF00133">
    <property type="entry name" value="tRNA-synt_1"/>
    <property type="match status" value="2"/>
</dbReference>
<feature type="region of interest" description="Disordered" evidence="12">
    <location>
        <begin position="1"/>
        <end position="22"/>
    </location>
</feature>
<dbReference type="PROSITE" id="PS00178">
    <property type="entry name" value="AA_TRNA_LIGASE_I"/>
    <property type="match status" value="1"/>
</dbReference>
<comment type="caution">
    <text evidence="15">The sequence shown here is derived from an EMBL/GenBank/DDBJ whole genome shotgun (WGS) entry which is preliminary data.</text>
</comment>
<feature type="region of interest" description="Disordered" evidence="12">
    <location>
        <begin position="654"/>
        <end position="694"/>
    </location>
</feature>
<evidence type="ECO:0000256" key="7">
    <source>
        <dbReference type="ARBA" id="ARBA00022917"/>
    </source>
</evidence>
<dbReference type="SUPFAM" id="SSF52374">
    <property type="entry name" value="Nucleotidylyl transferase"/>
    <property type="match status" value="1"/>
</dbReference>
<evidence type="ECO:0000256" key="4">
    <source>
        <dbReference type="ARBA" id="ARBA00022598"/>
    </source>
</evidence>
<dbReference type="Gene3D" id="1.10.730.10">
    <property type="entry name" value="Isoleucyl-tRNA Synthetase, Domain 1"/>
    <property type="match status" value="1"/>
</dbReference>
<evidence type="ECO:0000313" key="16">
    <source>
        <dbReference type="Proteomes" id="UP000192758"/>
    </source>
</evidence>
<evidence type="ECO:0000256" key="11">
    <source>
        <dbReference type="RuleBase" id="RU363035"/>
    </source>
</evidence>
<feature type="domain" description="Aminoacyl-tRNA synthetase class Ia" evidence="13">
    <location>
        <begin position="694"/>
        <end position="828"/>
    </location>
</feature>
<evidence type="ECO:0000256" key="1">
    <source>
        <dbReference type="ARBA" id="ARBA00004496"/>
    </source>
</evidence>
<feature type="domain" description="Aminoacyl-tRNA synthetase class Ia" evidence="13">
    <location>
        <begin position="70"/>
        <end position="648"/>
    </location>
</feature>
<proteinExistence type="inferred from homology"/>
<gene>
    <name evidence="15" type="ORF">EHP00_1877</name>
</gene>
<accession>A0A1W0E4A5</accession>
<dbReference type="CDD" id="cd07962">
    <property type="entry name" value="Anticodon_Ia_Val"/>
    <property type="match status" value="1"/>
</dbReference>
<name>A0A1W0E4A5_9MICR</name>
<evidence type="ECO:0000256" key="6">
    <source>
        <dbReference type="ARBA" id="ARBA00022840"/>
    </source>
</evidence>
<dbReference type="GO" id="GO:0002161">
    <property type="term" value="F:aminoacyl-tRNA deacylase activity"/>
    <property type="evidence" value="ECO:0007669"/>
    <property type="project" value="InterPro"/>
</dbReference>